<evidence type="ECO:0000313" key="1">
    <source>
        <dbReference type="EMBL" id="REI42414.1"/>
    </source>
</evidence>
<gene>
    <name evidence="1" type="ORF">DYH56_03415</name>
</gene>
<organism evidence="1 2">
    <name type="scientific">Psychrilyobacter piezotolerans</name>
    <dbReference type="NCBI Taxonomy" id="2293438"/>
    <lineage>
        <taxon>Bacteria</taxon>
        <taxon>Fusobacteriati</taxon>
        <taxon>Fusobacteriota</taxon>
        <taxon>Fusobacteriia</taxon>
        <taxon>Fusobacteriales</taxon>
        <taxon>Fusobacteriaceae</taxon>
        <taxon>Psychrilyobacter</taxon>
    </lineage>
</organism>
<proteinExistence type="predicted"/>
<reference evidence="1 2" key="1">
    <citation type="submission" date="2018-08" db="EMBL/GenBank/DDBJ databases">
        <title>Draft genome sequence of Psychrilyobacter sp. strain SD5 isolated from Black Sea water.</title>
        <authorList>
            <person name="Yadav S."/>
            <person name="Villanueva L."/>
            <person name="Damste J.S.S."/>
        </authorList>
    </citation>
    <scope>NUCLEOTIDE SEQUENCE [LARGE SCALE GENOMIC DNA]</scope>
    <source>
        <strain evidence="1 2">SD5</strain>
    </source>
</reference>
<dbReference type="Proteomes" id="UP000263486">
    <property type="component" value="Unassembled WGS sequence"/>
</dbReference>
<dbReference type="EMBL" id="QUAJ01000004">
    <property type="protein sequence ID" value="REI42414.1"/>
    <property type="molecule type" value="Genomic_DNA"/>
</dbReference>
<name>A0ABX9KJV5_9FUSO</name>
<dbReference type="RefSeq" id="WP_114641455.1">
    <property type="nucleotide sequence ID" value="NZ_JAACIO010000004.1"/>
</dbReference>
<evidence type="ECO:0000313" key="2">
    <source>
        <dbReference type="Proteomes" id="UP000263486"/>
    </source>
</evidence>
<accession>A0ABX9KJV5</accession>
<keyword evidence="2" id="KW-1185">Reference proteome</keyword>
<comment type="caution">
    <text evidence="1">The sequence shown here is derived from an EMBL/GenBank/DDBJ whole genome shotgun (WGS) entry which is preliminary data.</text>
</comment>
<sequence>MAKETITPENLKAGGVVPYLVEPMGFTAGIYTRGMLLELDPATLKLSKCTDETKFFGVLSEDVVVTGTETAMVYVSGMFYKTGVIKEDATDIEKIRIHGIPKNIYMR</sequence>
<protein>
    <submittedName>
        <fullName evidence="1">Uncharacterized protein</fullName>
    </submittedName>
</protein>